<dbReference type="CDD" id="cd05819">
    <property type="entry name" value="NHL"/>
    <property type="match status" value="1"/>
</dbReference>
<evidence type="ECO:0000313" key="6">
    <source>
        <dbReference type="Proteomes" id="UP000663860"/>
    </source>
</evidence>
<feature type="repeat" description="NHL" evidence="3">
    <location>
        <begin position="400"/>
        <end position="433"/>
    </location>
</feature>
<evidence type="ECO:0000256" key="3">
    <source>
        <dbReference type="PROSITE-ProRule" id="PRU00504"/>
    </source>
</evidence>
<gene>
    <name evidence="5" type="ORF">IZO911_LOCUS33802</name>
</gene>
<dbReference type="EMBL" id="CAJNOE010000637">
    <property type="protein sequence ID" value="CAF1296272.1"/>
    <property type="molecule type" value="Genomic_DNA"/>
</dbReference>
<keyword evidence="2" id="KW-0677">Repeat</keyword>
<evidence type="ECO:0000256" key="4">
    <source>
        <dbReference type="SAM" id="Phobius"/>
    </source>
</evidence>
<dbReference type="SMART" id="SM00612">
    <property type="entry name" value="Kelch"/>
    <property type="match status" value="2"/>
</dbReference>
<dbReference type="PROSITE" id="PS51125">
    <property type="entry name" value="NHL"/>
    <property type="match status" value="1"/>
</dbReference>
<evidence type="ECO:0000313" key="5">
    <source>
        <dbReference type="EMBL" id="CAF1296272.1"/>
    </source>
</evidence>
<protein>
    <recommendedName>
        <fullName evidence="7">NHL repeat containing protein</fullName>
    </recommendedName>
</protein>
<dbReference type="PANTHER" id="PTHR46344:SF27">
    <property type="entry name" value="KELCH REPEAT SUPERFAMILY PROTEIN"/>
    <property type="match status" value="1"/>
</dbReference>
<name>A0A815D3W9_9BILA</name>
<comment type="caution">
    <text evidence="5">The sequence shown here is derived from an EMBL/GenBank/DDBJ whole genome shotgun (WGS) entry which is preliminary data.</text>
</comment>
<dbReference type="InterPro" id="IPR006652">
    <property type="entry name" value="Kelch_1"/>
</dbReference>
<evidence type="ECO:0000256" key="1">
    <source>
        <dbReference type="ARBA" id="ARBA00022441"/>
    </source>
</evidence>
<keyword evidence="1" id="KW-0880">Kelch repeat</keyword>
<dbReference type="Gene3D" id="2.120.10.80">
    <property type="entry name" value="Kelch-type beta propeller"/>
    <property type="match status" value="1"/>
</dbReference>
<keyword evidence="4" id="KW-0812">Transmembrane</keyword>
<dbReference type="SUPFAM" id="SSF117281">
    <property type="entry name" value="Kelch motif"/>
    <property type="match status" value="1"/>
</dbReference>
<dbReference type="PANTHER" id="PTHR46344">
    <property type="entry name" value="OS02G0202900 PROTEIN"/>
    <property type="match status" value="1"/>
</dbReference>
<dbReference type="SUPFAM" id="SSF63825">
    <property type="entry name" value="YWTD domain"/>
    <property type="match status" value="1"/>
</dbReference>
<dbReference type="InterPro" id="IPR015915">
    <property type="entry name" value="Kelch-typ_b-propeller"/>
</dbReference>
<keyword evidence="4" id="KW-1133">Transmembrane helix</keyword>
<keyword evidence="4" id="KW-0472">Membrane</keyword>
<proteinExistence type="predicted"/>
<dbReference type="Gene3D" id="2.120.10.30">
    <property type="entry name" value="TolB, C-terminal domain"/>
    <property type="match status" value="1"/>
</dbReference>
<organism evidence="5 6">
    <name type="scientific">Adineta steineri</name>
    <dbReference type="NCBI Taxonomy" id="433720"/>
    <lineage>
        <taxon>Eukaryota</taxon>
        <taxon>Metazoa</taxon>
        <taxon>Spiralia</taxon>
        <taxon>Gnathifera</taxon>
        <taxon>Rotifera</taxon>
        <taxon>Eurotatoria</taxon>
        <taxon>Bdelloidea</taxon>
        <taxon>Adinetida</taxon>
        <taxon>Adinetidae</taxon>
        <taxon>Adineta</taxon>
    </lineage>
</organism>
<dbReference type="AlphaFoldDB" id="A0A815D3W9"/>
<evidence type="ECO:0000256" key="2">
    <source>
        <dbReference type="ARBA" id="ARBA00022737"/>
    </source>
</evidence>
<reference evidence="5" key="1">
    <citation type="submission" date="2021-02" db="EMBL/GenBank/DDBJ databases">
        <authorList>
            <person name="Nowell W R."/>
        </authorList>
    </citation>
    <scope>NUCLEOTIDE SEQUENCE</scope>
</reference>
<evidence type="ECO:0008006" key="7">
    <source>
        <dbReference type="Google" id="ProtNLM"/>
    </source>
</evidence>
<dbReference type="InterPro" id="IPR011042">
    <property type="entry name" value="6-blade_b-propeller_TolB-like"/>
</dbReference>
<dbReference type="InterPro" id="IPR001258">
    <property type="entry name" value="NHL_repeat"/>
</dbReference>
<dbReference type="Proteomes" id="UP000663860">
    <property type="component" value="Unassembled WGS sequence"/>
</dbReference>
<accession>A0A815D3W9</accession>
<sequence>MGNYLQNFRGNTNRATTETTRRAGWLPIGGICIFLVILFLIAVTIVCSLIPLYLSKKDVNAAVNSDANLNMVFATDFSSSTGESVTNVDSLTRQFNDKMGYPNGVLSVKSVSLETGSITSTKKKKRQLRDAVSCNATQAGSSVSQSDKIRMIIIINECPKTKCKIAYCITQCILPTKADIQSKLSSTTFTIVTNLASYTVSSRFCGFDVILSAVSTTISPTITATTTSTSTTTTTIPVWVLTGSMSTARKCHTPVTLANGNVLVAGGTPDGSTPLSSAEVYNPSTGLWTTTGILSSARAVHIASGLVNGNVLVDGGTADGSTGLSSAEVYNPSTGLWTTTSTMSATQLLHTASKLTNGTIIVAGGAPNLISALNSAEFVGGNGPAVVAAGGNGNGNALNQLSYPVGVYYDYLYTNSLYVADSGNNRIMKFVSGSTSSNDGTVVAGGNGAGSGTNQLYDPRSIIVDSSGTLYIADANNNRIQRWLQNASSGTTIVGGIQGAASDQLYFPETVLFDKYGNLLVSDRYNNRIQMFNLTTC</sequence>
<dbReference type="Pfam" id="PF01436">
    <property type="entry name" value="NHL"/>
    <property type="match status" value="1"/>
</dbReference>
<dbReference type="Pfam" id="PF01344">
    <property type="entry name" value="Kelch_1"/>
    <property type="match status" value="2"/>
</dbReference>
<feature type="transmembrane region" description="Helical" evidence="4">
    <location>
        <begin position="31"/>
        <end position="54"/>
    </location>
</feature>